<name>A0ABQ7JC54_9APIC</name>
<gene>
    <name evidence="1" type="ORF">IE077_001943</name>
</gene>
<sequence>MHIHRFQIPSNLASGFLTIRLNKISPTETSTAGNKVMLCDMSAETSLQDYVEGKTLQENPQRVFLIRATTNKLLTPSDVGAAVMRTNLPLIQKEGFQLLLTKKNEAHYPIKLSFYTTDGQTILQNQEINDMQTNLNFIVKKVESFPTNNEAGKTITVRVDGEICQEGELADIFQDTTISRFLADCSITDTNHLHYIDLLLPLSISGIPSAPVHVTYNSHSTSDGSKPVKLSESIAYLVERFPTDVRGTRLIVVVVTKKHELVYGQISGDDSRVIVGLRRKRAYSELLLDMGVGSSILPVVDTLHFFLGIPTLVFSISSKNQKYHKTALNAFVGDVIRANENKKHGFKNIPYRLKLVISMTGGQDIIRATSRMFFPNVLMQQPIWVLLVVSGVTMTEQSLKNVMKISIELTPEATWTAAGSALLRKVNEPKLQNSRNGDFLPRLKFKLGMSRFFTERELNPFLKGTFETFIESVIAKANFIDIPTLAPLEVRREKKYMLWQVDGRGVRTEFPYYFVKTKVFSDLAKSSPQLFVGYLQLEEWPTRTAMQLPQSYVAKFFGGKHIIYRPPVAGSIAHQTQYSTLKIPNQLRPYFPSNEEFSFSLDEISAKFKQFSRINNTANSFNLVVMTNGKLARTPLRSNQLLSEILKKGTLEIKFSE</sequence>
<comment type="caution">
    <text evidence="1">The sequence shown here is derived from an EMBL/GenBank/DDBJ whole genome shotgun (WGS) entry which is preliminary data.</text>
</comment>
<dbReference type="EMBL" id="JADAQX010000170">
    <property type="protein sequence ID" value="KAF8821523.1"/>
    <property type="molecule type" value="Genomic_DNA"/>
</dbReference>
<accession>A0ABQ7JC54</accession>
<organism evidence="1 2">
    <name type="scientific">Cardiosporidium cionae</name>
    <dbReference type="NCBI Taxonomy" id="476202"/>
    <lineage>
        <taxon>Eukaryota</taxon>
        <taxon>Sar</taxon>
        <taxon>Alveolata</taxon>
        <taxon>Apicomplexa</taxon>
        <taxon>Aconoidasida</taxon>
        <taxon>Nephromycida</taxon>
        <taxon>Cardiosporidium</taxon>
    </lineage>
</organism>
<protein>
    <submittedName>
        <fullName evidence="1">Uncharacterized protein</fullName>
    </submittedName>
</protein>
<evidence type="ECO:0000313" key="1">
    <source>
        <dbReference type="EMBL" id="KAF8821523.1"/>
    </source>
</evidence>
<keyword evidence="2" id="KW-1185">Reference proteome</keyword>
<proteinExistence type="predicted"/>
<dbReference type="Proteomes" id="UP000823046">
    <property type="component" value="Unassembled WGS sequence"/>
</dbReference>
<reference evidence="1 2" key="1">
    <citation type="journal article" date="2020" name="bioRxiv">
        <title>Metabolic contributions of an alphaproteobacterial endosymbiont in the apicomplexan Cardiosporidium cionae.</title>
        <authorList>
            <person name="Hunter E.S."/>
            <person name="Paight C.J."/>
            <person name="Lane C.E."/>
        </authorList>
    </citation>
    <scope>NUCLEOTIDE SEQUENCE [LARGE SCALE GENOMIC DNA]</scope>
    <source>
        <strain evidence="1">ESH_2018</strain>
    </source>
</reference>
<evidence type="ECO:0000313" key="2">
    <source>
        <dbReference type="Proteomes" id="UP000823046"/>
    </source>
</evidence>